<dbReference type="RefSeq" id="XP_025378975.1">
    <property type="nucleotide sequence ID" value="XM_025523462.1"/>
</dbReference>
<evidence type="ECO:0000313" key="3">
    <source>
        <dbReference type="Proteomes" id="UP000245768"/>
    </source>
</evidence>
<dbReference type="InParanoid" id="A0A316YQX3"/>
<organism evidence="2 3">
    <name type="scientific">Acaromyces ingoldii</name>
    <dbReference type="NCBI Taxonomy" id="215250"/>
    <lineage>
        <taxon>Eukaryota</taxon>
        <taxon>Fungi</taxon>
        <taxon>Dikarya</taxon>
        <taxon>Basidiomycota</taxon>
        <taxon>Ustilaginomycotina</taxon>
        <taxon>Exobasidiomycetes</taxon>
        <taxon>Exobasidiales</taxon>
        <taxon>Cryptobasidiaceae</taxon>
        <taxon>Acaromyces</taxon>
    </lineage>
</organism>
<feature type="compositionally biased region" description="Acidic residues" evidence="1">
    <location>
        <begin position="127"/>
        <end position="138"/>
    </location>
</feature>
<evidence type="ECO:0000256" key="1">
    <source>
        <dbReference type="SAM" id="MobiDB-lite"/>
    </source>
</evidence>
<feature type="region of interest" description="Disordered" evidence="1">
    <location>
        <begin position="1"/>
        <end position="230"/>
    </location>
</feature>
<dbReference type="GeneID" id="37045378"/>
<feature type="compositionally biased region" description="Polar residues" evidence="1">
    <location>
        <begin position="1"/>
        <end position="26"/>
    </location>
</feature>
<feature type="region of interest" description="Disordered" evidence="1">
    <location>
        <begin position="418"/>
        <end position="457"/>
    </location>
</feature>
<name>A0A316YQX3_9BASI</name>
<feature type="compositionally biased region" description="Basic and acidic residues" evidence="1">
    <location>
        <begin position="418"/>
        <end position="428"/>
    </location>
</feature>
<evidence type="ECO:0000313" key="2">
    <source>
        <dbReference type="EMBL" id="PWN91777.1"/>
    </source>
</evidence>
<feature type="compositionally biased region" description="Low complexity" evidence="1">
    <location>
        <begin position="202"/>
        <end position="219"/>
    </location>
</feature>
<feature type="compositionally biased region" description="Basic and acidic residues" evidence="1">
    <location>
        <begin position="97"/>
        <end position="106"/>
    </location>
</feature>
<gene>
    <name evidence="2" type="ORF">FA10DRAFT_278511</name>
</gene>
<proteinExistence type="predicted"/>
<feature type="compositionally biased region" description="Low complexity" evidence="1">
    <location>
        <begin position="58"/>
        <end position="69"/>
    </location>
</feature>
<dbReference type="AlphaFoldDB" id="A0A316YQX3"/>
<keyword evidence="3" id="KW-1185">Reference proteome</keyword>
<dbReference type="EMBL" id="KZ819635">
    <property type="protein sequence ID" value="PWN91777.1"/>
    <property type="molecule type" value="Genomic_DNA"/>
</dbReference>
<protein>
    <submittedName>
        <fullName evidence="2">Uncharacterized protein</fullName>
    </submittedName>
</protein>
<accession>A0A316YQX3</accession>
<dbReference type="Proteomes" id="UP000245768">
    <property type="component" value="Unassembled WGS sequence"/>
</dbReference>
<feature type="compositionally biased region" description="Basic and acidic residues" evidence="1">
    <location>
        <begin position="187"/>
        <end position="200"/>
    </location>
</feature>
<feature type="compositionally biased region" description="Acidic residues" evidence="1">
    <location>
        <begin position="32"/>
        <end position="48"/>
    </location>
</feature>
<sequence length="457" mass="50613">MLAASVLTSSPSSTLNVAGPPSSQLRRPSKDDQDDCFDIDEDDCEEEVVFARGAKENPISISPSSSKSSQEVSPRAKRRRSAQPRSPSKASKLSLGTREEGEESVKTRQAPSSKGKQRATARPLLDGEIDLTDEEDEGEPTRFRRHLSAFRMQEIDDRHSPKKVVRAFGLARDAGARTPSPVKGHWTKKETASPSKDAERPSSSSASSSSSKSSTSSSSMPLSMLARLKQPSAPVPIELPTTIVPLLRRMTRCPLCALDFEPNASSIDGPEEDSKQHQMEKSIACDQDGDEVAFRPAKLPQRPLSKEARHGHIQSCARQRQQEQHRANVQALSSCKGVDRAKDEEEADPQIVMDVESVMRILTSEKDRLDRLERVKEVERQQKRSVWDDVLGSQQMAITSGRGAKTGKQRSKVVAFEKDGRWKGERPEVRRRRSQHDGLGARVDKGRGLPQVRSALW</sequence>
<reference evidence="2 3" key="1">
    <citation type="journal article" date="2018" name="Mol. Biol. Evol.">
        <title>Broad Genomic Sampling Reveals a Smut Pathogenic Ancestry of the Fungal Clade Ustilaginomycotina.</title>
        <authorList>
            <person name="Kijpornyongpan T."/>
            <person name="Mondo S.J."/>
            <person name="Barry K."/>
            <person name="Sandor L."/>
            <person name="Lee J."/>
            <person name="Lipzen A."/>
            <person name="Pangilinan J."/>
            <person name="LaButti K."/>
            <person name="Hainaut M."/>
            <person name="Henrissat B."/>
            <person name="Grigoriev I.V."/>
            <person name="Spatafora J.W."/>
            <person name="Aime M.C."/>
        </authorList>
    </citation>
    <scope>NUCLEOTIDE SEQUENCE [LARGE SCALE GENOMIC DNA]</scope>
    <source>
        <strain evidence="2 3">MCA 4198</strain>
    </source>
</reference>